<accession>A0A1H9UK64</accession>
<reference evidence="2" key="1">
    <citation type="submission" date="2016-10" db="EMBL/GenBank/DDBJ databases">
        <authorList>
            <person name="Varghese N."/>
            <person name="Submissions S."/>
        </authorList>
    </citation>
    <scope>NUCLEOTIDE SEQUENCE [LARGE SCALE GENOMIC DNA]</scope>
    <source>
        <strain evidence="2">S1b</strain>
    </source>
</reference>
<sequence>MGYVTNKNVVVDYEKNANNRAAVLAYDTLIAAKKNKDRKEKKHA</sequence>
<name>A0A1H9UK64_9FIRM</name>
<organism evidence="1 2">
    <name type="scientific">Lachnobacterium bovis</name>
    <dbReference type="NCBI Taxonomy" id="140626"/>
    <lineage>
        <taxon>Bacteria</taxon>
        <taxon>Bacillati</taxon>
        <taxon>Bacillota</taxon>
        <taxon>Clostridia</taxon>
        <taxon>Lachnospirales</taxon>
        <taxon>Lachnospiraceae</taxon>
        <taxon>Lachnobacterium</taxon>
    </lineage>
</organism>
<gene>
    <name evidence="1" type="ORF">SAMN02910429_02144</name>
</gene>
<protein>
    <submittedName>
        <fullName evidence="1">Uncharacterized protein</fullName>
    </submittedName>
</protein>
<dbReference type="EMBL" id="FOGW01000031">
    <property type="protein sequence ID" value="SES09752.1"/>
    <property type="molecule type" value="Genomic_DNA"/>
</dbReference>
<evidence type="ECO:0000313" key="1">
    <source>
        <dbReference type="EMBL" id="SES09752.1"/>
    </source>
</evidence>
<proteinExistence type="predicted"/>
<dbReference type="RefSeq" id="WP_278320628.1">
    <property type="nucleotide sequence ID" value="NZ_FOGW01000031.1"/>
</dbReference>
<evidence type="ECO:0000313" key="2">
    <source>
        <dbReference type="Proteomes" id="UP000182471"/>
    </source>
</evidence>
<keyword evidence="2" id="KW-1185">Reference proteome</keyword>
<dbReference type="AlphaFoldDB" id="A0A1H9UK64"/>
<dbReference type="Proteomes" id="UP000182471">
    <property type="component" value="Unassembled WGS sequence"/>
</dbReference>